<dbReference type="OrthoDB" id="7688759at2"/>
<keyword evidence="2" id="KW-0732">Signal</keyword>
<dbReference type="EMBL" id="FNAY01000009">
    <property type="protein sequence ID" value="SDF28819.1"/>
    <property type="molecule type" value="Genomic_DNA"/>
</dbReference>
<feature type="signal peptide" evidence="2">
    <location>
        <begin position="1"/>
        <end position="22"/>
    </location>
</feature>
<reference evidence="3 4" key="1">
    <citation type="submission" date="2016-10" db="EMBL/GenBank/DDBJ databases">
        <authorList>
            <person name="de Groot N.N."/>
        </authorList>
    </citation>
    <scope>NUCLEOTIDE SEQUENCE [LARGE SCALE GENOMIC DNA]</scope>
    <source>
        <strain evidence="4">DSM 938 / 37b4</strain>
    </source>
</reference>
<organism evidence="3 4">
    <name type="scientific">Rhodobacter capsulatus</name>
    <name type="common">Rhodopseudomonas capsulata</name>
    <dbReference type="NCBI Taxonomy" id="1061"/>
    <lineage>
        <taxon>Bacteria</taxon>
        <taxon>Pseudomonadati</taxon>
        <taxon>Pseudomonadota</taxon>
        <taxon>Alphaproteobacteria</taxon>
        <taxon>Rhodobacterales</taxon>
        <taxon>Rhodobacter group</taxon>
        <taxon>Rhodobacter</taxon>
    </lineage>
</organism>
<evidence type="ECO:0000256" key="1">
    <source>
        <dbReference type="SAM" id="MobiDB-lite"/>
    </source>
</evidence>
<proteinExistence type="predicted"/>
<dbReference type="AlphaFoldDB" id="A0A0Q0WPD2"/>
<evidence type="ECO:0000313" key="3">
    <source>
        <dbReference type="EMBL" id="SDF28819.1"/>
    </source>
</evidence>
<feature type="region of interest" description="Disordered" evidence="1">
    <location>
        <begin position="246"/>
        <end position="274"/>
    </location>
</feature>
<dbReference type="Proteomes" id="UP000183812">
    <property type="component" value="Unassembled WGS sequence"/>
</dbReference>
<gene>
    <name evidence="3" type="ORF">SAMN04244550_01981</name>
</gene>
<name>A0A0Q0WPD2_RHOCA</name>
<sequence length="274" mass="28452">MTALPRFLVAFGSALGLLWAAAAPGLGSDLPYAGACELTRDGGVYYRGICAIRRAPIPPDPGCTGELISLQIPGRGGADLLRGTGPGCASDFLGSPVTFIAEDVEGWLVITTEAGRIFRVDPGPDPALPALDAVLAGMELCAPAAPARALLASLRDRFPQAATAPEGPLAMDDLPLPWPAGGWLAPEQIRAEKRGATLRIELQLQGSFLGLPLSRLHLGFGPDGALLTQDLVFAVPRARLGKLRDLPERPRPAAPGGPFLAPGEPGTLACRPAR</sequence>
<protein>
    <submittedName>
        <fullName evidence="3">Uncharacterized protein</fullName>
    </submittedName>
</protein>
<feature type="chain" id="PRO_5044252173" evidence="2">
    <location>
        <begin position="23"/>
        <end position="274"/>
    </location>
</feature>
<feature type="compositionally biased region" description="Low complexity" evidence="1">
    <location>
        <begin position="254"/>
        <end position="266"/>
    </location>
</feature>
<accession>A0A0Q0WPD2</accession>
<dbReference type="RefSeq" id="WP_055208897.1">
    <property type="nucleotide sequence ID" value="NZ_CP061202.1"/>
</dbReference>
<evidence type="ECO:0000256" key="2">
    <source>
        <dbReference type="SAM" id="SignalP"/>
    </source>
</evidence>
<evidence type="ECO:0000313" key="4">
    <source>
        <dbReference type="Proteomes" id="UP000183812"/>
    </source>
</evidence>